<keyword evidence="2 9" id="KW-0813">Transport</keyword>
<comment type="subunit">
    <text evidence="9">The complex comprises the extracytoplasmic solute receptor protein and the two transmembrane proteins.</text>
</comment>
<evidence type="ECO:0000256" key="5">
    <source>
        <dbReference type="ARBA" id="ARBA00022692"/>
    </source>
</evidence>
<feature type="transmembrane region" description="Helical" evidence="9">
    <location>
        <begin position="50"/>
        <end position="68"/>
    </location>
</feature>
<evidence type="ECO:0000256" key="1">
    <source>
        <dbReference type="ARBA" id="ARBA00004429"/>
    </source>
</evidence>
<evidence type="ECO:0000256" key="7">
    <source>
        <dbReference type="ARBA" id="ARBA00023136"/>
    </source>
</evidence>
<dbReference type="PANTHER" id="PTHR35011">
    <property type="entry name" value="2,3-DIKETO-L-GULONATE TRAP TRANSPORTER SMALL PERMEASE PROTEIN YIAM"/>
    <property type="match status" value="1"/>
</dbReference>
<sequence>MRAFQTAVYAISRISAVCACLILIGMVGHILSEIVLRTLFSTSTYVLDEFVGYGVAATTFLALGYSLENGSLIRVNLVLGRLSGRPRRILEALSAVGALFIISMLIWFFWLSVSRNWTRGRVSSSIAEVPMWIPEGLVLVGLAVFWLQLLAYLLRQVADTPPPVAPHSDEVPPE</sequence>
<protein>
    <recommendedName>
        <fullName evidence="9">TRAP transporter small permease protein</fullName>
    </recommendedName>
</protein>
<feature type="transmembrane region" description="Helical" evidence="9">
    <location>
        <begin position="131"/>
        <end position="154"/>
    </location>
</feature>
<evidence type="ECO:0000256" key="8">
    <source>
        <dbReference type="ARBA" id="ARBA00038436"/>
    </source>
</evidence>
<feature type="transmembrane region" description="Helical" evidence="9">
    <location>
        <begin position="89"/>
        <end position="111"/>
    </location>
</feature>
<organism evidence="11 12">
    <name type="scientific">Lutibaculum baratangense AMV1</name>
    <dbReference type="NCBI Taxonomy" id="631454"/>
    <lineage>
        <taxon>Bacteria</taxon>
        <taxon>Pseudomonadati</taxon>
        <taxon>Pseudomonadota</taxon>
        <taxon>Alphaproteobacteria</taxon>
        <taxon>Hyphomicrobiales</taxon>
        <taxon>Tepidamorphaceae</taxon>
        <taxon>Lutibaculum</taxon>
    </lineage>
</organism>
<dbReference type="OrthoDB" id="9797534at2"/>
<evidence type="ECO:0000256" key="9">
    <source>
        <dbReference type="RuleBase" id="RU369079"/>
    </source>
</evidence>
<dbReference type="Proteomes" id="UP000017819">
    <property type="component" value="Unassembled WGS sequence"/>
</dbReference>
<keyword evidence="3" id="KW-1003">Cell membrane</keyword>
<comment type="caution">
    <text evidence="11">The sequence shown here is derived from an EMBL/GenBank/DDBJ whole genome shotgun (WGS) entry which is preliminary data.</text>
</comment>
<name>V4R1X8_9HYPH</name>
<dbReference type="InterPro" id="IPR055348">
    <property type="entry name" value="DctQ"/>
</dbReference>
<dbReference type="PANTHER" id="PTHR35011:SF10">
    <property type="entry name" value="TRAP TRANSPORTER SMALL PERMEASE PROTEIN"/>
    <property type="match status" value="1"/>
</dbReference>
<dbReference type="Pfam" id="PF04290">
    <property type="entry name" value="DctQ"/>
    <property type="match status" value="1"/>
</dbReference>
<evidence type="ECO:0000256" key="6">
    <source>
        <dbReference type="ARBA" id="ARBA00022989"/>
    </source>
</evidence>
<keyword evidence="12" id="KW-1185">Reference proteome</keyword>
<gene>
    <name evidence="11" type="ORF">N177_1252</name>
</gene>
<evidence type="ECO:0000256" key="3">
    <source>
        <dbReference type="ARBA" id="ARBA00022475"/>
    </source>
</evidence>
<evidence type="ECO:0000259" key="10">
    <source>
        <dbReference type="Pfam" id="PF04290"/>
    </source>
</evidence>
<keyword evidence="5 9" id="KW-0812">Transmembrane</keyword>
<evidence type="ECO:0000313" key="11">
    <source>
        <dbReference type="EMBL" id="ESR25917.1"/>
    </source>
</evidence>
<dbReference type="STRING" id="631454.N177_1252"/>
<dbReference type="GO" id="GO:0015740">
    <property type="term" value="P:C4-dicarboxylate transport"/>
    <property type="evidence" value="ECO:0007669"/>
    <property type="project" value="TreeGrafter"/>
</dbReference>
<evidence type="ECO:0000313" key="12">
    <source>
        <dbReference type="Proteomes" id="UP000017819"/>
    </source>
</evidence>
<dbReference type="GO" id="GO:0005886">
    <property type="term" value="C:plasma membrane"/>
    <property type="evidence" value="ECO:0007669"/>
    <property type="project" value="UniProtKB-SubCell"/>
</dbReference>
<feature type="transmembrane region" description="Helical" evidence="9">
    <location>
        <begin position="7"/>
        <end position="30"/>
    </location>
</feature>
<dbReference type="eggNOG" id="COG3090">
    <property type="taxonomic scope" value="Bacteria"/>
</dbReference>
<dbReference type="RefSeq" id="WP_023431397.1">
    <property type="nucleotide sequence ID" value="NZ_AWXZ01000017.1"/>
</dbReference>
<proteinExistence type="inferred from homology"/>
<reference evidence="11 12" key="1">
    <citation type="journal article" date="2014" name="Genome Announc.">
        <title>Draft Genome Sequence of Lutibaculum baratangense Strain AMV1T, Isolated from a Mud Volcano in Andamans, India.</title>
        <authorList>
            <person name="Singh A."/>
            <person name="Sreenivas A."/>
            <person name="Sathyanarayana Reddy G."/>
            <person name="Pinnaka A.K."/>
            <person name="Shivaji S."/>
        </authorList>
    </citation>
    <scope>NUCLEOTIDE SEQUENCE [LARGE SCALE GENOMIC DNA]</scope>
    <source>
        <strain evidence="11 12">AMV1</strain>
    </source>
</reference>
<accession>V4R1X8</accession>
<dbReference type="GO" id="GO:0022857">
    <property type="term" value="F:transmembrane transporter activity"/>
    <property type="evidence" value="ECO:0007669"/>
    <property type="project" value="UniProtKB-UniRule"/>
</dbReference>
<comment type="function">
    <text evidence="9">Part of the tripartite ATP-independent periplasmic (TRAP) transport system.</text>
</comment>
<evidence type="ECO:0000256" key="4">
    <source>
        <dbReference type="ARBA" id="ARBA00022519"/>
    </source>
</evidence>
<comment type="subcellular location">
    <subcellularLocation>
        <location evidence="1 9">Cell inner membrane</location>
        <topology evidence="1 9">Multi-pass membrane protein</topology>
    </subcellularLocation>
</comment>
<keyword evidence="6 9" id="KW-1133">Transmembrane helix</keyword>
<dbReference type="AlphaFoldDB" id="V4R1X8"/>
<dbReference type="InterPro" id="IPR007387">
    <property type="entry name" value="TRAP_DctQ"/>
</dbReference>
<comment type="similarity">
    <text evidence="8 9">Belongs to the TRAP transporter small permease family.</text>
</comment>
<feature type="domain" description="Tripartite ATP-independent periplasmic transporters DctQ component" evidence="10">
    <location>
        <begin position="26"/>
        <end position="157"/>
    </location>
</feature>
<keyword evidence="4 9" id="KW-0997">Cell inner membrane</keyword>
<keyword evidence="7 9" id="KW-0472">Membrane</keyword>
<evidence type="ECO:0000256" key="2">
    <source>
        <dbReference type="ARBA" id="ARBA00022448"/>
    </source>
</evidence>
<dbReference type="EMBL" id="AWXZ01000017">
    <property type="protein sequence ID" value="ESR25917.1"/>
    <property type="molecule type" value="Genomic_DNA"/>
</dbReference>